<name>A0ABZ2PKY7_9NOCA</name>
<keyword evidence="1" id="KW-0732">Signal</keyword>
<evidence type="ECO:0000256" key="1">
    <source>
        <dbReference type="SAM" id="SignalP"/>
    </source>
</evidence>
<evidence type="ECO:0000313" key="3">
    <source>
        <dbReference type="Proteomes" id="UP001432000"/>
    </source>
</evidence>
<gene>
    <name evidence="2" type="ORF">WDS16_24925</name>
</gene>
<sequence>MKNVSRRIAVLTGMMALPIAAGATVGAATANADPWHYGPVYRAESSGEGGQYLCNKAQSLEQASQSIVLVPCTNVPNTDVWYRIVVNPYNWGWSG</sequence>
<keyword evidence="3" id="KW-1185">Reference proteome</keyword>
<feature type="signal peptide" evidence="1">
    <location>
        <begin position="1"/>
        <end position="23"/>
    </location>
</feature>
<evidence type="ECO:0008006" key="4">
    <source>
        <dbReference type="Google" id="ProtNLM"/>
    </source>
</evidence>
<reference evidence="2 3" key="1">
    <citation type="submission" date="2024-03" db="EMBL/GenBank/DDBJ databases">
        <title>Natural products discovery in diverse microorganisms through a two-stage MS feature dereplication strategy.</title>
        <authorList>
            <person name="Zhang R."/>
        </authorList>
    </citation>
    <scope>NUCLEOTIDE SEQUENCE [LARGE SCALE GENOMIC DNA]</scope>
    <source>
        <strain evidence="2 3">18930</strain>
    </source>
</reference>
<evidence type="ECO:0000313" key="2">
    <source>
        <dbReference type="EMBL" id="WXG68396.1"/>
    </source>
</evidence>
<dbReference type="EMBL" id="CP147846">
    <property type="protein sequence ID" value="WXG68396.1"/>
    <property type="molecule type" value="Genomic_DNA"/>
</dbReference>
<dbReference type="Proteomes" id="UP001432000">
    <property type="component" value="Chromosome"/>
</dbReference>
<organism evidence="2 3">
    <name type="scientific">Rhodococcus sovatensis</name>
    <dbReference type="NCBI Taxonomy" id="1805840"/>
    <lineage>
        <taxon>Bacteria</taxon>
        <taxon>Bacillati</taxon>
        <taxon>Actinomycetota</taxon>
        <taxon>Actinomycetes</taxon>
        <taxon>Mycobacteriales</taxon>
        <taxon>Nocardiaceae</taxon>
        <taxon>Rhodococcus</taxon>
    </lineage>
</organism>
<dbReference type="RefSeq" id="WP_338888581.1">
    <property type="nucleotide sequence ID" value="NZ_CP147846.1"/>
</dbReference>
<protein>
    <recommendedName>
        <fullName evidence="4">Secreted protein</fullName>
    </recommendedName>
</protein>
<accession>A0ABZ2PKY7</accession>
<proteinExistence type="predicted"/>
<feature type="chain" id="PRO_5046528249" description="Secreted protein" evidence="1">
    <location>
        <begin position="24"/>
        <end position="95"/>
    </location>
</feature>